<gene>
    <name evidence="1" type="ORF">LMG21510_01433</name>
</gene>
<keyword evidence="2" id="KW-1185">Reference proteome</keyword>
<reference evidence="1 2" key="1">
    <citation type="submission" date="2021-08" db="EMBL/GenBank/DDBJ databases">
        <authorList>
            <person name="Peeters C."/>
        </authorList>
    </citation>
    <scope>NUCLEOTIDE SEQUENCE [LARGE SCALE GENOMIC DNA]</scope>
    <source>
        <strain evidence="1 2">LMG 21510</strain>
    </source>
</reference>
<accession>A0ABN7Y879</accession>
<name>A0ABN7Y879_9BURK</name>
<dbReference type="Proteomes" id="UP000721236">
    <property type="component" value="Unassembled WGS sequence"/>
</dbReference>
<sequence>MSARRDGPAAALSLGLAMACSPCLGQYGEMASGIGDFALQGVAGRAAVNAAAGSGNAQSNQAALAPSGTAAARVSQHAGAVAPAHDAASHIGQGVFTGASGLLGANLASGNGNLQANAVAIAPGAVATVELASDGLLATAAAHGGASQLPASRPGRREATVDPRAYRDVSGVVQLNQAAGSGNASFNVFVLRPPAGTAF</sequence>
<dbReference type="EMBL" id="CAJZAH010000001">
    <property type="protein sequence ID" value="CAG9169448.1"/>
    <property type="molecule type" value="Genomic_DNA"/>
</dbReference>
<evidence type="ECO:0000313" key="2">
    <source>
        <dbReference type="Proteomes" id="UP000721236"/>
    </source>
</evidence>
<evidence type="ECO:0008006" key="3">
    <source>
        <dbReference type="Google" id="ProtNLM"/>
    </source>
</evidence>
<dbReference type="PROSITE" id="PS51257">
    <property type="entry name" value="PROKAR_LIPOPROTEIN"/>
    <property type="match status" value="1"/>
</dbReference>
<dbReference type="RefSeq" id="WP_222209054.1">
    <property type="nucleotide sequence ID" value="NZ_CAJZAH010000001.1"/>
</dbReference>
<protein>
    <recommendedName>
        <fullName evidence="3">Adhesin</fullName>
    </recommendedName>
</protein>
<comment type="caution">
    <text evidence="1">The sequence shown here is derived from an EMBL/GenBank/DDBJ whole genome shotgun (WGS) entry which is preliminary data.</text>
</comment>
<proteinExistence type="predicted"/>
<evidence type="ECO:0000313" key="1">
    <source>
        <dbReference type="EMBL" id="CAG9169448.1"/>
    </source>
</evidence>
<organism evidence="1 2">
    <name type="scientific">Cupriavidus respiraculi</name>
    <dbReference type="NCBI Taxonomy" id="195930"/>
    <lineage>
        <taxon>Bacteria</taxon>
        <taxon>Pseudomonadati</taxon>
        <taxon>Pseudomonadota</taxon>
        <taxon>Betaproteobacteria</taxon>
        <taxon>Burkholderiales</taxon>
        <taxon>Burkholderiaceae</taxon>
        <taxon>Cupriavidus</taxon>
    </lineage>
</organism>